<evidence type="ECO:0000313" key="2">
    <source>
        <dbReference type="EMBL" id="EHP38231.1"/>
    </source>
</evidence>
<feature type="region of interest" description="Disordered" evidence="1">
    <location>
        <begin position="1"/>
        <end position="51"/>
    </location>
</feature>
<gene>
    <name evidence="2" type="ORF">OR16_38387</name>
</gene>
<evidence type="ECO:0000313" key="3">
    <source>
        <dbReference type="Proteomes" id="UP000005808"/>
    </source>
</evidence>
<dbReference type="EMBL" id="AHJE01000138">
    <property type="protein sequence ID" value="EHP38231.1"/>
    <property type="molecule type" value="Genomic_DNA"/>
</dbReference>
<reference evidence="2 3" key="1">
    <citation type="journal article" date="2012" name="J. Bacteriol.">
        <title>De Novo Genome Project of Cupriavidus basilensis OR16.</title>
        <authorList>
            <person name="Cserhati M."/>
            <person name="Kriszt B."/>
            <person name="Szoboszlay S."/>
            <person name="Toth A."/>
            <person name="Szabo I."/>
            <person name="Tancsics A."/>
            <person name="Nagy I."/>
            <person name="Horvath B."/>
            <person name="Nagy I."/>
            <person name="Kukolya J."/>
        </authorList>
    </citation>
    <scope>NUCLEOTIDE SEQUENCE [LARGE SCALE GENOMIC DNA]</scope>
    <source>
        <strain evidence="2 3">OR16</strain>
    </source>
</reference>
<dbReference type="Proteomes" id="UP000005808">
    <property type="component" value="Unassembled WGS sequence"/>
</dbReference>
<dbReference type="Gene3D" id="2.40.128.130">
    <property type="entry name" value="Autotransporter beta-domain"/>
    <property type="match status" value="1"/>
</dbReference>
<protein>
    <submittedName>
        <fullName evidence="2">Uncharacterized protein</fullName>
    </submittedName>
</protein>
<dbReference type="OrthoDB" id="8970772at2"/>
<sequence length="262" mass="27166">MLVASLAQAEEHPSGSNAGPGWGQPESDSLVQMAIEAPSSPSAAPGGGDADVQAPLIASIAKWSSFGGGTSPALPPPSADNDAPGLSAALRDPVYAGSADRPRHAELFLRLDDATSATGVVGSRMQSMALALDTVLPRGGGLTIQPRLQLAYQPGLDRNATGFLAGQPTDASAAEVVVRLYRTQPTRLTGVGGVYPFVEADLWQDRRQVININGTRIDPDMLRGLLSVNLGAHGSTNGGVKLWVKLKAGRNPGGTLGARYRW</sequence>
<dbReference type="InterPro" id="IPR036709">
    <property type="entry name" value="Autotransporte_beta_dom_sf"/>
</dbReference>
<organism evidence="2 3">
    <name type="scientific">Cupriavidus basilensis OR16</name>
    <dbReference type="NCBI Taxonomy" id="1127483"/>
    <lineage>
        <taxon>Bacteria</taxon>
        <taxon>Pseudomonadati</taxon>
        <taxon>Pseudomonadota</taxon>
        <taxon>Betaproteobacteria</taxon>
        <taxon>Burkholderiales</taxon>
        <taxon>Burkholderiaceae</taxon>
        <taxon>Cupriavidus</taxon>
    </lineage>
</organism>
<proteinExistence type="predicted"/>
<evidence type="ECO:0000256" key="1">
    <source>
        <dbReference type="SAM" id="MobiDB-lite"/>
    </source>
</evidence>
<name>H1SGY6_9BURK</name>
<accession>H1SGY6</accession>
<dbReference type="AlphaFoldDB" id="H1SGY6"/>
<dbReference type="PATRIC" id="fig|1127483.3.peg.7645"/>
<comment type="caution">
    <text evidence="2">The sequence shown here is derived from an EMBL/GenBank/DDBJ whole genome shotgun (WGS) entry which is preliminary data.</text>
</comment>